<keyword evidence="5" id="KW-0862">Zinc</keyword>
<keyword evidence="2" id="KW-0645">Protease</keyword>
<dbReference type="NCBIfam" id="TIGR01883">
    <property type="entry name" value="PepT-like"/>
    <property type="match status" value="1"/>
</dbReference>
<reference evidence="11 12" key="1">
    <citation type="submission" date="2016-09" db="EMBL/GenBank/DDBJ databases">
        <authorList>
            <person name="Capua I."/>
            <person name="De Benedictis P."/>
            <person name="Joannis T."/>
            <person name="Lombin L.H."/>
            <person name="Cattoli G."/>
        </authorList>
    </citation>
    <scope>NUCLEOTIDE SEQUENCE [LARGE SCALE GENOMIC DNA]</scope>
    <source>
        <strain evidence="11 12">LMG 25899</strain>
    </source>
</reference>
<dbReference type="PIRSF" id="PIRSF001123">
    <property type="entry name" value="PepA_GA"/>
    <property type="match status" value="1"/>
</dbReference>
<feature type="binding site" evidence="9">
    <location>
        <position position="139"/>
    </location>
    <ligand>
        <name>Zn(2+)</name>
        <dbReference type="ChEBI" id="CHEBI:29105"/>
        <label>2</label>
    </ligand>
</feature>
<evidence type="ECO:0000256" key="1">
    <source>
        <dbReference type="ARBA" id="ARBA00001947"/>
    </source>
</evidence>
<dbReference type="InterPro" id="IPR011650">
    <property type="entry name" value="Peptidase_M20_dimer"/>
</dbReference>
<evidence type="ECO:0000256" key="2">
    <source>
        <dbReference type="ARBA" id="ARBA00022670"/>
    </source>
</evidence>
<dbReference type="AlphaFoldDB" id="A0A1E5L1K0"/>
<dbReference type="Pfam" id="PF07687">
    <property type="entry name" value="M20_dimer"/>
    <property type="match status" value="1"/>
</dbReference>
<dbReference type="Gene3D" id="3.40.630.10">
    <property type="entry name" value="Zn peptidases"/>
    <property type="match status" value="1"/>
</dbReference>
<evidence type="ECO:0000313" key="12">
    <source>
        <dbReference type="Proteomes" id="UP000095256"/>
    </source>
</evidence>
<dbReference type="PROSITE" id="PS00759">
    <property type="entry name" value="ARGE_DAPE_CPG2_2"/>
    <property type="match status" value="1"/>
</dbReference>
<keyword evidence="12" id="KW-1185">Reference proteome</keyword>
<dbReference type="RefSeq" id="WP_069697019.1">
    <property type="nucleotide sequence ID" value="NZ_JAGGMA010000003.1"/>
</dbReference>
<dbReference type="InterPro" id="IPR001261">
    <property type="entry name" value="ArgE/DapE_CS"/>
</dbReference>
<feature type="active site" description="Proton acceptor" evidence="8">
    <location>
        <position position="138"/>
    </location>
</feature>
<organism evidence="11 12">
    <name type="scientific">Enterococcus rivorum</name>
    <dbReference type="NCBI Taxonomy" id="762845"/>
    <lineage>
        <taxon>Bacteria</taxon>
        <taxon>Bacillati</taxon>
        <taxon>Bacillota</taxon>
        <taxon>Bacilli</taxon>
        <taxon>Lactobacillales</taxon>
        <taxon>Enterococcaceae</taxon>
        <taxon>Enterococcus</taxon>
    </lineage>
</organism>
<dbReference type="Proteomes" id="UP000095256">
    <property type="component" value="Unassembled WGS sequence"/>
</dbReference>
<dbReference type="PANTHER" id="PTHR42994:SF2">
    <property type="entry name" value="PEPTIDASE"/>
    <property type="match status" value="1"/>
</dbReference>
<evidence type="ECO:0000256" key="8">
    <source>
        <dbReference type="PIRSR" id="PIRSR001123-1"/>
    </source>
</evidence>
<dbReference type="InterPro" id="IPR008007">
    <property type="entry name" value="Peptidase_M42"/>
</dbReference>
<evidence type="ECO:0000256" key="4">
    <source>
        <dbReference type="ARBA" id="ARBA00022801"/>
    </source>
</evidence>
<proteinExistence type="inferred from homology"/>
<dbReference type="STRING" id="762845.BCR26_00620"/>
<comment type="cofactor">
    <cofactor evidence="1">
        <name>Zn(2+)</name>
        <dbReference type="ChEBI" id="CHEBI:29105"/>
    </cofactor>
</comment>
<dbReference type="Gene3D" id="3.30.70.360">
    <property type="match status" value="1"/>
</dbReference>
<name>A0A1E5L1K0_9ENTE</name>
<evidence type="ECO:0000259" key="10">
    <source>
        <dbReference type="Pfam" id="PF07687"/>
    </source>
</evidence>
<feature type="binding site" evidence="9">
    <location>
        <position position="105"/>
    </location>
    <ligand>
        <name>Zn(2+)</name>
        <dbReference type="ChEBI" id="CHEBI:29105"/>
        <label>2</label>
    </ligand>
</feature>
<evidence type="ECO:0000256" key="7">
    <source>
        <dbReference type="PIRNR" id="PIRNR001123"/>
    </source>
</evidence>
<dbReference type="InterPro" id="IPR002933">
    <property type="entry name" value="Peptidase_M20"/>
</dbReference>
<dbReference type="InterPro" id="IPR010162">
    <property type="entry name" value="PepT-like"/>
</dbReference>
<comment type="similarity">
    <text evidence="7">Belongs to the peptidase M42 family.</text>
</comment>
<feature type="domain" description="Peptidase M20 dimerisation" evidence="10">
    <location>
        <begin position="179"/>
        <end position="272"/>
    </location>
</feature>
<accession>A0A1E5L1K0</accession>
<evidence type="ECO:0000256" key="6">
    <source>
        <dbReference type="ARBA" id="ARBA00023049"/>
    </source>
</evidence>
<evidence type="ECO:0000256" key="3">
    <source>
        <dbReference type="ARBA" id="ARBA00022723"/>
    </source>
</evidence>
<dbReference type="GO" id="GO:0004177">
    <property type="term" value="F:aminopeptidase activity"/>
    <property type="evidence" value="ECO:0007669"/>
    <property type="project" value="UniProtKB-UniRule"/>
</dbReference>
<comment type="cofactor">
    <cofactor evidence="9">
        <name>a divalent metal cation</name>
        <dbReference type="ChEBI" id="CHEBI:60240"/>
    </cofactor>
    <text evidence="9">Binds 2 divalent metal cations per subunit.</text>
</comment>
<dbReference type="Pfam" id="PF01546">
    <property type="entry name" value="Peptidase_M20"/>
    <property type="match status" value="1"/>
</dbReference>
<dbReference type="InterPro" id="IPR036264">
    <property type="entry name" value="Bact_exopeptidase_dim_dom"/>
</dbReference>
<keyword evidence="3 9" id="KW-0479">Metal-binding</keyword>
<keyword evidence="4" id="KW-0378">Hydrolase</keyword>
<feature type="binding site" evidence="9">
    <location>
        <position position="105"/>
    </location>
    <ligand>
        <name>Zn(2+)</name>
        <dbReference type="ChEBI" id="CHEBI:29105"/>
        <label>1</label>
    </ligand>
</feature>
<dbReference type="PANTHER" id="PTHR42994">
    <property type="entry name" value="PEPTIDASE T"/>
    <property type="match status" value="1"/>
</dbReference>
<keyword evidence="6" id="KW-0482">Metalloprotease</keyword>
<dbReference type="OrthoDB" id="9776600at2"/>
<evidence type="ECO:0000256" key="5">
    <source>
        <dbReference type="ARBA" id="ARBA00022833"/>
    </source>
</evidence>
<evidence type="ECO:0000313" key="11">
    <source>
        <dbReference type="EMBL" id="OEH84008.1"/>
    </source>
</evidence>
<dbReference type="SUPFAM" id="SSF55031">
    <property type="entry name" value="Bacterial exopeptidase dimerisation domain"/>
    <property type="match status" value="1"/>
</dbReference>
<dbReference type="GO" id="GO:0046872">
    <property type="term" value="F:metal ion binding"/>
    <property type="evidence" value="ECO:0007669"/>
    <property type="project" value="UniProtKB-UniRule"/>
</dbReference>
<comment type="caution">
    <text evidence="11">The sequence shown here is derived from an EMBL/GenBank/DDBJ whole genome shotgun (WGS) entry which is preliminary data.</text>
</comment>
<evidence type="ECO:0000256" key="9">
    <source>
        <dbReference type="PIRSR" id="PIRSR001123-2"/>
    </source>
</evidence>
<dbReference type="EMBL" id="MIEK01000001">
    <property type="protein sequence ID" value="OEH84008.1"/>
    <property type="molecule type" value="Genomic_DNA"/>
</dbReference>
<gene>
    <name evidence="11" type="ORF">BCR26_00620</name>
</gene>
<dbReference type="SUPFAM" id="SSF53187">
    <property type="entry name" value="Zn-dependent exopeptidases"/>
    <property type="match status" value="1"/>
</dbReference>
<feature type="binding site" evidence="9">
    <location>
        <position position="162"/>
    </location>
    <ligand>
        <name>Zn(2+)</name>
        <dbReference type="ChEBI" id="CHEBI:29105"/>
        <label>1</label>
    </ligand>
</feature>
<protein>
    <recommendedName>
        <fullName evidence="10">Peptidase M20 dimerisation domain-containing protein</fullName>
    </recommendedName>
</protein>
<sequence length="372" mass="39952">MGRNRLVETFSTIVGIDSVSKNEGKVHEHLIQVFESLGLEVTEDQSKKQTGLGGNNIIATLYGTKEVKPLFFSCHTDTVTPGIGIEVEEREGILYSKGETILAADDKAGIAIMVESIQRILEEGIETGILEFVLSPGEEIGLIGAEALDIHLLESDIGYVLDNGGPVGKSIVASPTLYMYEVVIHGKAAHAGLEPEKGISTVHILAEALKDIKTGRLDEETTANIGQIHGGDATNVVMDHLNLKGEVRSISKAKADQLIEEMKQAFTTAAEKFGGTVEINVELKATGFRLLEDEPVITLLKEAVGTIGRDYQSEVSGGGSDANVFNAKGKRVTNVSIGYDKIHTIDECIPVAEMEKAVQLVLALVQHSPKKE</sequence>
<dbReference type="GO" id="GO:0006508">
    <property type="term" value="P:proteolysis"/>
    <property type="evidence" value="ECO:0007669"/>
    <property type="project" value="UniProtKB-KW"/>
</dbReference>
<dbReference type="GO" id="GO:0008237">
    <property type="term" value="F:metallopeptidase activity"/>
    <property type="evidence" value="ECO:0007669"/>
    <property type="project" value="UniProtKB-KW"/>
</dbReference>